<keyword evidence="2" id="KW-0012">Acyltransferase</keyword>
<reference evidence="4 5" key="1">
    <citation type="submission" date="2020-08" db="EMBL/GenBank/DDBJ databases">
        <title>Genomic Encyclopedia of Type Strains, Phase III (KMG-III): the genomes of soil and plant-associated and newly described type strains.</title>
        <authorList>
            <person name="Whitman W."/>
        </authorList>
    </citation>
    <scope>NUCLEOTIDE SEQUENCE [LARGE SCALE GENOMIC DNA]</scope>
    <source>
        <strain evidence="4 5">SFB5A</strain>
    </source>
</reference>
<dbReference type="EMBL" id="JACHJY010000008">
    <property type="protein sequence ID" value="MBB4984548.1"/>
    <property type="molecule type" value="Genomic_DNA"/>
</dbReference>
<proteinExistence type="predicted"/>
<dbReference type="Proteomes" id="UP000582643">
    <property type="component" value="Unassembled WGS sequence"/>
</dbReference>
<evidence type="ECO:0000313" key="5">
    <source>
        <dbReference type="Proteomes" id="UP000582643"/>
    </source>
</evidence>
<gene>
    <name evidence="4" type="ORF">GGE06_005494</name>
</gene>
<keyword evidence="5" id="KW-1185">Reference proteome</keyword>
<sequence length="196" mass="21491">MSIREALPEDAAALAVVHVLSWRAAYRGLVPDPYLDALDTEERAVVWRDRLTAPDRPTVLVATGDGGRVVAFSCFRPCPDGTAELAALYALPEVWGAGVGRALMSATTEALVTAGFRAAALWVFAGNARGRRFYEAAGWRPDGTAVREETGGRVLEELRYRRDLLPRPSTSQDTDLIIRHSRIRWGHAPTPRESLP</sequence>
<dbReference type="PANTHER" id="PTHR43877">
    <property type="entry name" value="AMINOALKYLPHOSPHONATE N-ACETYLTRANSFERASE-RELATED-RELATED"/>
    <property type="match status" value="1"/>
</dbReference>
<dbReference type="PROSITE" id="PS51186">
    <property type="entry name" value="GNAT"/>
    <property type="match status" value="1"/>
</dbReference>
<keyword evidence="1 4" id="KW-0808">Transferase</keyword>
<protein>
    <submittedName>
        <fullName evidence="4">GNAT superfamily N-acetyltransferase</fullName>
    </submittedName>
</protein>
<dbReference type="RefSeq" id="WP_184932036.1">
    <property type="nucleotide sequence ID" value="NZ_JACHJY010000008.1"/>
</dbReference>
<dbReference type="InterPro" id="IPR016181">
    <property type="entry name" value="Acyl_CoA_acyltransferase"/>
</dbReference>
<organism evidence="4 5">
    <name type="scientific">Streptomyces nymphaeiformis</name>
    <dbReference type="NCBI Taxonomy" id="2663842"/>
    <lineage>
        <taxon>Bacteria</taxon>
        <taxon>Bacillati</taxon>
        <taxon>Actinomycetota</taxon>
        <taxon>Actinomycetes</taxon>
        <taxon>Kitasatosporales</taxon>
        <taxon>Streptomycetaceae</taxon>
        <taxon>Streptomyces</taxon>
    </lineage>
</organism>
<dbReference type="Pfam" id="PF00583">
    <property type="entry name" value="Acetyltransf_1"/>
    <property type="match status" value="1"/>
</dbReference>
<dbReference type="InterPro" id="IPR050832">
    <property type="entry name" value="Bact_Acetyltransf"/>
</dbReference>
<evidence type="ECO:0000313" key="4">
    <source>
        <dbReference type="EMBL" id="MBB4984548.1"/>
    </source>
</evidence>
<evidence type="ECO:0000256" key="2">
    <source>
        <dbReference type="ARBA" id="ARBA00023315"/>
    </source>
</evidence>
<comment type="caution">
    <text evidence="4">The sequence shown here is derived from an EMBL/GenBank/DDBJ whole genome shotgun (WGS) entry which is preliminary data.</text>
</comment>
<dbReference type="CDD" id="cd04301">
    <property type="entry name" value="NAT_SF"/>
    <property type="match status" value="1"/>
</dbReference>
<dbReference type="GO" id="GO:0016747">
    <property type="term" value="F:acyltransferase activity, transferring groups other than amino-acyl groups"/>
    <property type="evidence" value="ECO:0007669"/>
    <property type="project" value="InterPro"/>
</dbReference>
<evidence type="ECO:0000256" key="1">
    <source>
        <dbReference type="ARBA" id="ARBA00022679"/>
    </source>
</evidence>
<evidence type="ECO:0000259" key="3">
    <source>
        <dbReference type="PROSITE" id="PS51186"/>
    </source>
</evidence>
<dbReference type="SUPFAM" id="SSF55729">
    <property type="entry name" value="Acyl-CoA N-acyltransferases (Nat)"/>
    <property type="match status" value="1"/>
</dbReference>
<dbReference type="Gene3D" id="3.40.630.30">
    <property type="match status" value="1"/>
</dbReference>
<dbReference type="AlphaFoldDB" id="A0A7W7U3V1"/>
<name>A0A7W7U3V1_9ACTN</name>
<accession>A0A7W7U3V1</accession>
<feature type="domain" description="N-acetyltransferase" evidence="3">
    <location>
        <begin position="1"/>
        <end position="161"/>
    </location>
</feature>
<dbReference type="InterPro" id="IPR000182">
    <property type="entry name" value="GNAT_dom"/>
</dbReference>